<dbReference type="PROSITE" id="PS50144">
    <property type="entry name" value="MATH"/>
    <property type="match status" value="1"/>
</dbReference>
<feature type="domain" description="MATH" evidence="2">
    <location>
        <begin position="7"/>
        <end position="138"/>
    </location>
</feature>
<sequence>MNKERKEYRFLWFIENYSYCWHKNGEVLRSPVFTIDGLEGTAWYLMLYPRGYKVENSNSISLFLTRFAKDAGPKFFSVKYGLSLLGLDGSTISIGDFEHAVEAGIGRGSCKFVQTDEILLQRKAEYLPRDTLSVCCKMWKGEGAAEKVGQISARTRILTENYSFFQVIENFSALKRNMKQTIKVHSYSKSGRVISCSFYFIGNSNCEGSIMIEIAPSDDQYILQKCDLSLIDKSGNIKECGGVDHRYEASKTNIHKLPLSLTREVILNRKNEYLPDNRLSLMCECSFSTRSVSATIEEVIHELPLPILKRKNNHIHGIEEYKTSKNLSQYPSVTEDMKAIYLNQYLTDVKLKTKTKSFPAHKNVLCARSEVFKSMLTHDLKVKNTDCIQVDDMENDTFEQFLLFLYSDDTEISQWKSASRLWSAAAKYQVGKLKALCSSFLIKYLSISNAIELLLLADAHKDFNLKKVAEDYILKHDEHIFCSNAWEKLIEKHPVLAVKTMQLKYKKKYIFCR</sequence>
<reference evidence="3 4" key="1">
    <citation type="submission" date="2024-04" db="EMBL/GenBank/DDBJ databases">
        <authorList>
            <person name="Rising A."/>
            <person name="Reimegard J."/>
            <person name="Sonavane S."/>
            <person name="Akerstrom W."/>
            <person name="Nylinder S."/>
            <person name="Hedman E."/>
            <person name="Kallberg Y."/>
        </authorList>
    </citation>
    <scope>NUCLEOTIDE SEQUENCE [LARGE SCALE GENOMIC DNA]</scope>
</reference>
<dbReference type="InterPro" id="IPR011333">
    <property type="entry name" value="SKP1/BTB/POZ_sf"/>
</dbReference>
<dbReference type="SUPFAM" id="SSF54695">
    <property type="entry name" value="POZ domain"/>
    <property type="match status" value="1"/>
</dbReference>
<evidence type="ECO:0000259" key="2">
    <source>
        <dbReference type="PROSITE" id="PS50144"/>
    </source>
</evidence>
<organism evidence="3 4">
    <name type="scientific">Larinioides sclopetarius</name>
    <dbReference type="NCBI Taxonomy" id="280406"/>
    <lineage>
        <taxon>Eukaryota</taxon>
        <taxon>Metazoa</taxon>
        <taxon>Ecdysozoa</taxon>
        <taxon>Arthropoda</taxon>
        <taxon>Chelicerata</taxon>
        <taxon>Arachnida</taxon>
        <taxon>Araneae</taxon>
        <taxon>Araneomorphae</taxon>
        <taxon>Entelegynae</taxon>
        <taxon>Araneoidea</taxon>
        <taxon>Araneidae</taxon>
        <taxon>Larinioides</taxon>
    </lineage>
</organism>
<proteinExistence type="predicted"/>
<dbReference type="GO" id="GO:0030163">
    <property type="term" value="P:protein catabolic process"/>
    <property type="evidence" value="ECO:0007669"/>
    <property type="project" value="UniProtKB-ARBA"/>
</dbReference>
<gene>
    <name evidence="3" type="ORF">LARSCL_LOCUS17317</name>
</gene>
<dbReference type="SUPFAM" id="SSF49599">
    <property type="entry name" value="TRAF domain-like"/>
    <property type="match status" value="2"/>
</dbReference>
<dbReference type="Gene3D" id="1.25.40.420">
    <property type="match status" value="1"/>
</dbReference>
<name>A0AAV2B7K8_9ARAC</name>
<dbReference type="SMART" id="SM00225">
    <property type="entry name" value="BTB"/>
    <property type="match status" value="1"/>
</dbReference>
<keyword evidence="4" id="KW-1185">Reference proteome</keyword>
<evidence type="ECO:0000313" key="3">
    <source>
        <dbReference type="EMBL" id="CAL1291860.1"/>
    </source>
</evidence>
<dbReference type="Proteomes" id="UP001497382">
    <property type="component" value="Unassembled WGS sequence"/>
</dbReference>
<feature type="domain" description="BTB" evidence="1">
    <location>
        <begin position="347"/>
        <end position="414"/>
    </location>
</feature>
<evidence type="ECO:0000313" key="4">
    <source>
        <dbReference type="Proteomes" id="UP001497382"/>
    </source>
</evidence>
<dbReference type="Pfam" id="PF22486">
    <property type="entry name" value="MATH_2"/>
    <property type="match status" value="1"/>
</dbReference>
<dbReference type="InterPro" id="IPR000210">
    <property type="entry name" value="BTB/POZ_dom"/>
</dbReference>
<dbReference type="AlphaFoldDB" id="A0AAV2B7K8"/>
<dbReference type="Pfam" id="PF00651">
    <property type="entry name" value="BTB"/>
    <property type="match status" value="1"/>
</dbReference>
<dbReference type="Gene3D" id="3.30.710.10">
    <property type="entry name" value="Potassium Channel Kv1.1, Chain A"/>
    <property type="match status" value="1"/>
</dbReference>
<comment type="caution">
    <text evidence="3">The sequence shown here is derived from an EMBL/GenBank/DDBJ whole genome shotgun (WGS) entry which is preliminary data.</text>
</comment>
<dbReference type="PANTHER" id="PTHR24413">
    <property type="entry name" value="SPECKLE-TYPE POZ PROTEIN"/>
    <property type="match status" value="1"/>
</dbReference>
<accession>A0AAV2B7K8</accession>
<dbReference type="InterPro" id="IPR002083">
    <property type="entry name" value="MATH/TRAF_dom"/>
</dbReference>
<dbReference type="EMBL" id="CAXIEN010000294">
    <property type="protein sequence ID" value="CAL1291860.1"/>
    <property type="molecule type" value="Genomic_DNA"/>
</dbReference>
<protein>
    <recommendedName>
        <fullName evidence="5">Speckle-type POZ protein</fullName>
    </recommendedName>
</protein>
<dbReference type="CDD" id="cd00121">
    <property type="entry name" value="MATH"/>
    <property type="match status" value="1"/>
</dbReference>
<dbReference type="Gene3D" id="2.60.210.10">
    <property type="entry name" value="Apoptosis, Tumor Necrosis Factor Receptor Associated Protein 2, Chain A"/>
    <property type="match status" value="2"/>
</dbReference>
<dbReference type="InterPro" id="IPR008974">
    <property type="entry name" value="TRAF-like"/>
</dbReference>
<evidence type="ECO:0008006" key="5">
    <source>
        <dbReference type="Google" id="ProtNLM"/>
    </source>
</evidence>
<evidence type="ECO:0000259" key="1">
    <source>
        <dbReference type="PROSITE" id="PS50097"/>
    </source>
</evidence>
<dbReference type="PROSITE" id="PS50097">
    <property type="entry name" value="BTB"/>
    <property type="match status" value="1"/>
</dbReference>
<dbReference type="CDD" id="cd18186">
    <property type="entry name" value="BTB_POZ_ZBTB_KLHL-like"/>
    <property type="match status" value="1"/>
</dbReference>